<keyword evidence="9" id="KW-1185">Reference proteome</keyword>
<name>F4NVK3_BATDJ</name>
<dbReference type="GO" id="GO:0005856">
    <property type="term" value="C:cytoskeleton"/>
    <property type="evidence" value="ECO:0007669"/>
    <property type="project" value="UniProtKB-SubCell"/>
</dbReference>
<evidence type="ECO:0000256" key="4">
    <source>
        <dbReference type="ARBA" id="ARBA00023212"/>
    </source>
</evidence>
<organism evidence="8 9">
    <name type="scientific">Batrachochytrium dendrobatidis (strain JAM81 / FGSC 10211)</name>
    <name type="common">Frog chytrid fungus</name>
    <dbReference type="NCBI Taxonomy" id="684364"/>
    <lineage>
        <taxon>Eukaryota</taxon>
        <taxon>Fungi</taxon>
        <taxon>Fungi incertae sedis</taxon>
        <taxon>Chytridiomycota</taxon>
        <taxon>Chytridiomycota incertae sedis</taxon>
        <taxon>Chytridiomycetes</taxon>
        <taxon>Rhizophydiales</taxon>
        <taxon>Rhizophydiales incertae sedis</taxon>
        <taxon>Batrachochytrium</taxon>
    </lineage>
</organism>
<evidence type="ECO:0000313" key="8">
    <source>
        <dbReference type="EMBL" id="EGF83287.1"/>
    </source>
</evidence>
<keyword evidence="3" id="KW-0963">Cytoplasm</keyword>
<dbReference type="Proteomes" id="UP000007241">
    <property type="component" value="Unassembled WGS sequence"/>
</dbReference>
<sequence length="277" mass="31273">MATTAAPNVILSKRATLLHATGKHADLYGKGAEFPVDPSNESVYELIPKEYVAPPKNARHRSLYANQARGEHNSGRKQAASMGPAKVQVNDTSDFLKKGDGLKKIVSVRPSRPDRTVRKAPVPKEKEDPIPPSKKDFVKQNALDNINSMARKNEKAVPCYTAKKDYGRAPDYLKRRNTELKEREFHQAQAMAETKSSRGAHDGIVQLPDEERAKILDGLQANWMKLNSDYQRLSLTVDTVPKISRKVNMEQQLKQYEELIERFSHTNIHVNFNALYN</sequence>
<dbReference type="PANTHER" id="PTHR21490">
    <property type="entry name" value="ENKURIN-RELATED"/>
    <property type="match status" value="1"/>
</dbReference>
<dbReference type="PANTHER" id="PTHR21490:SF0">
    <property type="entry name" value="ENKURIN"/>
    <property type="match status" value="1"/>
</dbReference>
<dbReference type="STRING" id="684364.F4NVK3"/>
<comment type="subcellular location">
    <subcellularLocation>
        <location evidence="1">Cell projection</location>
        <location evidence="1">Cilium</location>
    </subcellularLocation>
    <subcellularLocation>
        <location evidence="2">Cytoplasm</location>
        <location evidence="2">Cytoskeleton</location>
    </subcellularLocation>
</comment>
<feature type="domain" description="Enkurin" evidence="7">
    <location>
        <begin position="175"/>
        <end position="271"/>
    </location>
</feature>
<dbReference type="InterPro" id="IPR027012">
    <property type="entry name" value="Enkurin_dom"/>
</dbReference>
<dbReference type="OrthoDB" id="2123594at2759"/>
<keyword evidence="5" id="KW-0966">Cell projection</keyword>
<dbReference type="InterPro" id="IPR052102">
    <property type="entry name" value="Enkurin_domain-protein"/>
</dbReference>
<dbReference type="RefSeq" id="XP_006675397.1">
    <property type="nucleotide sequence ID" value="XM_006675334.1"/>
</dbReference>
<evidence type="ECO:0000313" key="9">
    <source>
        <dbReference type="Proteomes" id="UP000007241"/>
    </source>
</evidence>
<evidence type="ECO:0000256" key="3">
    <source>
        <dbReference type="ARBA" id="ARBA00022490"/>
    </source>
</evidence>
<protein>
    <recommendedName>
        <fullName evidence="7">Enkurin domain-containing protein</fullName>
    </recommendedName>
</protein>
<dbReference type="AlphaFoldDB" id="F4NVK3"/>
<proteinExistence type="predicted"/>
<dbReference type="Pfam" id="PF13864">
    <property type="entry name" value="Enkurin"/>
    <property type="match status" value="1"/>
</dbReference>
<evidence type="ECO:0000256" key="1">
    <source>
        <dbReference type="ARBA" id="ARBA00004138"/>
    </source>
</evidence>
<dbReference type="InParanoid" id="F4NVK3"/>
<evidence type="ECO:0000256" key="5">
    <source>
        <dbReference type="ARBA" id="ARBA00023273"/>
    </source>
</evidence>
<evidence type="ECO:0000256" key="6">
    <source>
        <dbReference type="SAM" id="MobiDB-lite"/>
    </source>
</evidence>
<evidence type="ECO:0000259" key="7">
    <source>
        <dbReference type="PROSITE" id="PS51665"/>
    </source>
</evidence>
<dbReference type="PROSITE" id="PS51665">
    <property type="entry name" value="ENKURIN"/>
    <property type="match status" value="1"/>
</dbReference>
<dbReference type="GO" id="GO:0005516">
    <property type="term" value="F:calmodulin binding"/>
    <property type="evidence" value="ECO:0000318"/>
    <property type="project" value="GO_Central"/>
</dbReference>
<dbReference type="EMBL" id="GL882879">
    <property type="protein sequence ID" value="EGF83287.1"/>
    <property type="molecule type" value="Genomic_DNA"/>
</dbReference>
<evidence type="ECO:0000256" key="2">
    <source>
        <dbReference type="ARBA" id="ARBA00004245"/>
    </source>
</evidence>
<dbReference type="HOGENOM" id="CLU_088051_0_0_1"/>
<reference evidence="8 9" key="1">
    <citation type="submission" date="2009-12" db="EMBL/GenBank/DDBJ databases">
        <title>The draft genome of Batrachochytrium dendrobatidis.</title>
        <authorList>
            <consortium name="US DOE Joint Genome Institute (JGI-PGF)"/>
            <person name="Kuo A."/>
            <person name="Salamov A."/>
            <person name="Schmutz J."/>
            <person name="Lucas S."/>
            <person name="Pitluck S."/>
            <person name="Rosenblum E."/>
            <person name="Stajich J."/>
            <person name="Eisen M."/>
            <person name="Grigoriev I.V."/>
        </authorList>
    </citation>
    <scope>NUCLEOTIDE SEQUENCE [LARGE SCALE GENOMIC DNA]</scope>
    <source>
        <strain evidence="9">JAM81 / FGSC 10211</strain>
    </source>
</reference>
<dbReference type="OMA" id="HRVIYIA"/>
<gene>
    <name evidence="8" type="ORF">BATDEDRAFT_21845</name>
</gene>
<dbReference type="GO" id="GO:0005929">
    <property type="term" value="C:cilium"/>
    <property type="evidence" value="ECO:0007669"/>
    <property type="project" value="UniProtKB-SubCell"/>
</dbReference>
<feature type="region of interest" description="Disordered" evidence="6">
    <location>
        <begin position="109"/>
        <end position="136"/>
    </location>
</feature>
<accession>F4NVK3</accession>
<dbReference type="GeneID" id="18237767"/>
<keyword evidence="4" id="KW-0206">Cytoskeleton</keyword>
<feature type="compositionally biased region" description="Basic and acidic residues" evidence="6">
    <location>
        <begin position="111"/>
        <end position="136"/>
    </location>
</feature>